<dbReference type="PANTHER" id="PTHR10000:SF8">
    <property type="entry name" value="HAD SUPERFAMILY HYDROLASE-LIKE, TYPE 3"/>
    <property type="match status" value="1"/>
</dbReference>
<name>A0A1M7M062_RUMFL</name>
<dbReference type="AlphaFoldDB" id="A0A1M7M062"/>
<proteinExistence type="predicted"/>
<dbReference type="Gene3D" id="3.40.50.1000">
    <property type="entry name" value="HAD superfamily/HAD-like"/>
    <property type="match status" value="1"/>
</dbReference>
<dbReference type="EMBL" id="FRCT01000017">
    <property type="protein sequence ID" value="SHM83943.1"/>
    <property type="molecule type" value="Genomic_DNA"/>
</dbReference>
<accession>A0A1M7M062</accession>
<gene>
    <name evidence="1" type="ORF">SAMN04487860_11751</name>
</gene>
<dbReference type="PANTHER" id="PTHR10000">
    <property type="entry name" value="PHOSPHOSERINE PHOSPHATASE"/>
    <property type="match status" value="1"/>
</dbReference>
<dbReference type="InterPro" id="IPR023214">
    <property type="entry name" value="HAD_sf"/>
</dbReference>
<dbReference type="GO" id="GO:0005829">
    <property type="term" value="C:cytosol"/>
    <property type="evidence" value="ECO:0007669"/>
    <property type="project" value="TreeGrafter"/>
</dbReference>
<dbReference type="SUPFAM" id="SSF56784">
    <property type="entry name" value="HAD-like"/>
    <property type="match status" value="1"/>
</dbReference>
<dbReference type="GO" id="GO:0000287">
    <property type="term" value="F:magnesium ion binding"/>
    <property type="evidence" value="ECO:0007669"/>
    <property type="project" value="TreeGrafter"/>
</dbReference>
<sequence>MLKMCGTGVAVANAVREVLEIADEVTASNDEDGVALWLEKNVLA</sequence>
<dbReference type="Pfam" id="PF08282">
    <property type="entry name" value="Hydrolase_3"/>
    <property type="match status" value="1"/>
</dbReference>
<organism evidence="1 2">
    <name type="scientific">Ruminococcus flavefaciens</name>
    <dbReference type="NCBI Taxonomy" id="1265"/>
    <lineage>
        <taxon>Bacteria</taxon>
        <taxon>Bacillati</taxon>
        <taxon>Bacillota</taxon>
        <taxon>Clostridia</taxon>
        <taxon>Eubacteriales</taxon>
        <taxon>Oscillospiraceae</taxon>
        <taxon>Ruminococcus</taxon>
    </lineage>
</organism>
<evidence type="ECO:0000313" key="1">
    <source>
        <dbReference type="EMBL" id="SHM83943.1"/>
    </source>
</evidence>
<dbReference type="Proteomes" id="UP000184394">
    <property type="component" value="Unassembled WGS sequence"/>
</dbReference>
<keyword evidence="1" id="KW-0378">Hydrolase</keyword>
<reference evidence="1 2" key="1">
    <citation type="submission" date="2016-11" db="EMBL/GenBank/DDBJ databases">
        <authorList>
            <person name="Jaros S."/>
            <person name="Januszkiewicz K."/>
            <person name="Wedrychowicz H."/>
        </authorList>
    </citation>
    <scope>NUCLEOTIDE SEQUENCE [LARGE SCALE GENOMIC DNA]</scope>
    <source>
        <strain evidence="1 2">Y1</strain>
    </source>
</reference>
<evidence type="ECO:0000313" key="2">
    <source>
        <dbReference type="Proteomes" id="UP000184394"/>
    </source>
</evidence>
<protein>
    <submittedName>
        <fullName evidence="1">Haloacid dehalogenase-like hydrolase</fullName>
    </submittedName>
</protein>
<dbReference type="InterPro" id="IPR036412">
    <property type="entry name" value="HAD-like_sf"/>
</dbReference>
<dbReference type="GO" id="GO:0016791">
    <property type="term" value="F:phosphatase activity"/>
    <property type="evidence" value="ECO:0007669"/>
    <property type="project" value="TreeGrafter"/>
</dbReference>